<organism evidence="2 3">
    <name type="scientific">Sutcliffiella horikoshii</name>
    <dbReference type="NCBI Taxonomy" id="79883"/>
    <lineage>
        <taxon>Bacteria</taxon>
        <taxon>Bacillati</taxon>
        <taxon>Bacillota</taxon>
        <taxon>Bacilli</taxon>
        <taxon>Bacillales</taxon>
        <taxon>Bacillaceae</taxon>
        <taxon>Sutcliffiella</taxon>
    </lineage>
</organism>
<gene>
    <name evidence="2" type="ORF">FZC74_17290</name>
</gene>
<comment type="caution">
    <text evidence="2">The sequence shown here is derived from an EMBL/GenBank/DDBJ whole genome shotgun (WGS) entry which is preliminary data.</text>
</comment>
<evidence type="ECO:0000313" key="3">
    <source>
        <dbReference type="Proteomes" id="UP000323393"/>
    </source>
</evidence>
<protein>
    <submittedName>
        <fullName evidence="2">Uncharacterized protein</fullName>
    </submittedName>
</protein>
<reference evidence="2 3" key="1">
    <citation type="submission" date="2019-08" db="EMBL/GenBank/DDBJ databases">
        <title>Bacillus genomes from the desert of Cuatro Cienegas, Coahuila.</title>
        <authorList>
            <person name="Olmedo-Alvarez G."/>
        </authorList>
    </citation>
    <scope>NUCLEOTIDE SEQUENCE [LARGE SCALE GENOMIC DNA]</scope>
    <source>
        <strain evidence="2 3">CH88_3T</strain>
    </source>
</reference>
<feature type="region of interest" description="Disordered" evidence="1">
    <location>
        <begin position="1"/>
        <end position="24"/>
    </location>
</feature>
<feature type="compositionally biased region" description="Basic residues" evidence="1">
    <location>
        <begin position="14"/>
        <end position="23"/>
    </location>
</feature>
<accession>A0AA94WL99</accession>
<name>A0AA94WL99_9BACI</name>
<proteinExistence type="predicted"/>
<sequence length="66" mass="8091">MRPLKRREEARAPSRGKRSHLRKGTACITKQPKVERCFSYFFPYSFWSNTDIYYFLFLFAENNRYN</sequence>
<feature type="compositionally biased region" description="Basic and acidic residues" evidence="1">
    <location>
        <begin position="1"/>
        <end position="12"/>
    </location>
</feature>
<evidence type="ECO:0000313" key="2">
    <source>
        <dbReference type="EMBL" id="TYS55820.1"/>
    </source>
</evidence>
<dbReference type="Proteomes" id="UP000323393">
    <property type="component" value="Unassembled WGS sequence"/>
</dbReference>
<dbReference type="AlphaFoldDB" id="A0AA94WL99"/>
<dbReference type="EMBL" id="VTEU01000009">
    <property type="protein sequence ID" value="TYS55820.1"/>
    <property type="molecule type" value="Genomic_DNA"/>
</dbReference>
<evidence type="ECO:0000256" key="1">
    <source>
        <dbReference type="SAM" id="MobiDB-lite"/>
    </source>
</evidence>